<keyword evidence="3" id="KW-1185">Reference proteome</keyword>
<evidence type="ECO:0000256" key="1">
    <source>
        <dbReference type="SAM" id="MobiDB-lite"/>
    </source>
</evidence>
<organism evidence="2 3">
    <name type="scientific">Stichopus japonicus</name>
    <name type="common">Sea cucumber</name>
    <dbReference type="NCBI Taxonomy" id="307972"/>
    <lineage>
        <taxon>Eukaryota</taxon>
        <taxon>Metazoa</taxon>
        <taxon>Echinodermata</taxon>
        <taxon>Eleutherozoa</taxon>
        <taxon>Echinozoa</taxon>
        <taxon>Holothuroidea</taxon>
        <taxon>Aspidochirotacea</taxon>
        <taxon>Aspidochirotida</taxon>
        <taxon>Stichopodidae</taxon>
        <taxon>Apostichopus</taxon>
    </lineage>
</organism>
<feature type="region of interest" description="Disordered" evidence="1">
    <location>
        <begin position="126"/>
        <end position="146"/>
    </location>
</feature>
<sequence length="392" mass="40372">MSNVHHFLVTHHSRNRTPSMLFHPQIKRPCIVRSECFRSVWNTSDGRGSAYQSSFVCSLWRTTMAPTPAAPVNQASKSLGDLSLSNSSPSQGLSNADKYSALSELDSIFSNPSGSNTSVFGATTSSSSSSSVFGQTPPSSSTASVFGQKSQTSTMFGQPAAAASQSVFGGTQTSAVQTSGMEANPFGGFAMAPSQQQPVSQPNPFMVQAGGGMVSTGQSNGMFGSAPQAAGGFAWDASPQPQAAQGFKQPQAAQGYTQPQAAQGYAQPQAAQGFAQPQAAQGYTQPQAAQGFAQPQAAQGFTQPQAAQGFGQMPQQNSNMGGFGQFAATPGMGTTPGMVGQPGMMGQQGMPMGAQPSSGYASQWKCGEGCACCPAWVHEHGVQYAGHKGALE</sequence>
<comment type="caution">
    <text evidence="2">The sequence shown here is derived from an EMBL/GenBank/DDBJ whole genome shotgun (WGS) entry which is preliminary data.</text>
</comment>
<protein>
    <submittedName>
        <fullName evidence="2">Uncharacterized protein</fullName>
    </submittedName>
</protein>
<dbReference type="Proteomes" id="UP000230750">
    <property type="component" value="Unassembled WGS sequence"/>
</dbReference>
<feature type="compositionally biased region" description="Low complexity" evidence="1">
    <location>
        <begin position="126"/>
        <end position="141"/>
    </location>
</feature>
<accession>A0A2G8LH14</accession>
<dbReference type="STRING" id="307972.A0A2G8LH14"/>
<gene>
    <name evidence="2" type="ORF">BSL78_03529</name>
</gene>
<evidence type="ECO:0000313" key="3">
    <source>
        <dbReference type="Proteomes" id="UP000230750"/>
    </source>
</evidence>
<feature type="compositionally biased region" description="Low complexity" evidence="1">
    <location>
        <begin position="327"/>
        <end position="343"/>
    </location>
</feature>
<feature type="compositionally biased region" description="Low complexity" evidence="1">
    <location>
        <begin position="249"/>
        <end position="312"/>
    </location>
</feature>
<dbReference type="EMBL" id="MRZV01000080">
    <property type="protein sequence ID" value="PIK59543.1"/>
    <property type="molecule type" value="Genomic_DNA"/>
</dbReference>
<name>A0A2G8LH14_STIJA</name>
<dbReference type="AlphaFoldDB" id="A0A2G8LH14"/>
<proteinExistence type="predicted"/>
<evidence type="ECO:0000313" key="2">
    <source>
        <dbReference type="EMBL" id="PIK59543.1"/>
    </source>
</evidence>
<reference evidence="2 3" key="1">
    <citation type="journal article" date="2017" name="PLoS Biol.">
        <title>The sea cucumber genome provides insights into morphological evolution and visceral regeneration.</title>
        <authorList>
            <person name="Zhang X."/>
            <person name="Sun L."/>
            <person name="Yuan J."/>
            <person name="Sun Y."/>
            <person name="Gao Y."/>
            <person name="Zhang L."/>
            <person name="Li S."/>
            <person name="Dai H."/>
            <person name="Hamel J.F."/>
            <person name="Liu C."/>
            <person name="Yu Y."/>
            <person name="Liu S."/>
            <person name="Lin W."/>
            <person name="Guo K."/>
            <person name="Jin S."/>
            <person name="Xu P."/>
            <person name="Storey K.B."/>
            <person name="Huan P."/>
            <person name="Zhang T."/>
            <person name="Zhou Y."/>
            <person name="Zhang J."/>
            <person name="Lin C."/>
            <person name="Li X."/>
            <person name="Xing L."/>
            <person name="Huo D."/>
            <person name="Sun M."/>
            <person name="Wang L."/>
            <person name="Mercier A."/>
            <person name="Li F."/>
            <person name="Yang H."/>
            <person name="Xiang J."/>
        </authorList>
    </citation>
    <scope>NUCLEOTIDE SEQUENCE [LARGE SCALE GENOMIC DNA]</scope>
    <source>
        <strain evidence="2">Shaxun</strain>
        <tissue evidence="2">Muscle</tissue>
    </source>
</reference>
<feature type="region of interest" description="Disordered" evidence="1">
    <location>
        <begin position="237"/>
        <end position="343"/>
    </location>
</feature>